<evidence type="ECO:0000313" key="2">
    <source>
        <dbReference type="EMBL" id="GIG35294.1"/>
    </source>
</evidence>
<proteinExistence type="predicted"/>
<keyword evidence="3" id="KW-1185">Reference proteome</keyword>
<dbReference type="AlphaFoldDB" id="A0A919P6L1"/>
<evidence type="ECO:0000313" key="3">
    <source>
        <dbReference type="Proteomes" id="UP000642125"/>
    </source>
</evidence>
<reference evidence="2" key="1">
    <citation type="submission" date="2021-01" db="EMBL/GenBank/DDBJ databases">
        <title>Whole genome shotgun sequence of Cellulomonas pakistanensis NBRC 110800.</title>
        <authorList>
            <person name="Komaki H."/>
            <person name="Tamura T."/>
        </authorList>
    </citation>
    <scope>NUCLEOTIDE SEQUENCE</scope>
    <source>
        <strain evidence="2">NBRC 110800</strain>
    </source>
</reference>
<dbReference type="RefSeq" id="WP_203667348.1">
    <property type="nucleotide sequence ID" value="NZ_BONO01000003.1"/>
</dbReference>
<sequence length="128" mass="13857">MSDPRLTPDARARRTRTLRWVVPLVIGVPLLAVLLVVTLRVSIGAGVALLVVGLAMALAGWALQARDRRRADRLAPADPALRTNPPLDVARVRALRSEGGHVAAVREVRRQAPWLTLAEAVDLSQRIG</sequence>
<accession>A0A919P6L1</accession>
<keyword evidence="1" id="KW-0472">Membrane</keyword>
<gene>
    <name evidence="2" type="ORF">Cpa01nite_06750</name>
</gene>
<keyword evidence="1" id="KW-1133">Transmembrane helix</keyword>
<dbReference type="Proteomes" id="UP000642125">
    <property type="component" value="Unassembled WGS sequence"/>
</dbReference>
<keyword evidence="1" id="KW-0812">Transmembrane</keyword>
<protein>
    <submittedName>
        <fullName evidence="2">Uncharacterized protein</fullName>
    </submittedName>
</protein>
<name>A0A919P6L1_9CELL</name>
<comment type="caution">
    <text evidence="2">The sequence shown here is derived from an EMBL/GenBank/DDBJ whole genome shotgun (WGS) entry which is preliminary data.</text>
</comment>
<feature type="transmembrane region" description="Helical" evidence="1">
    <location>
        <begin position="20"/>
        <end position="37"/>
    </location>
</feature>
<organism evidence="2 3">
    <name type="scientific">Cellulomonas pakistanensis</name>
    <dbReference type="NCBI Taxonomy" id="992287"/>
    <lineage>
        <taxon>Bacteria</taxon>
        <taxon>Bacillati</taxon>
        <taxon>Actinomycetota</taxon>
        <taxon>Actinomycetes</taxon>
        <taxon>Micrococcales</taxon>
        <taxon>Cellulomonadaceae</taxon>
        <taxon>Cellulomonas</taxon>
    </lineage>
</organism>
<evidence type="ECO:0000256" key="1">
    <source>
        <dbReference type="SAM" id="Phobius"/>
    </source>
</evidence>
<dbReference type="EMBL" id="BONO01000003">
    <property type="protein sequence ID" value="GIG35294.1"/>
    <property type="molecule type" value="Genomic_DNA"/>
</dbReference>
<feature type="transmembrane region" description="Helical" evidence="1">
    <location>
        <begin position="43"/>
        <end position="63"/>
    </location>
</feature>